<reference evidence="4" key="1">
    <citation type="submission" date="2007-03" db="EMBL/GenBank/DDBJ databases">
        <title>Annotation of Culex pipiens quinquefasciatus.</title>
        <authorList>
            <consortium name="The Broad Institute Genome Sequencing Platform"/>
            <person name="Atkinson P.W."/>
            <person name="Hemingway J."/>
            <person name="Christensen B.M."/>
            <person name="Higgs S."/>
            <person name="Kodira C."/>
            <person name="Hannick L."/>
            <person name="Megy K."/>
            <person name="O'Leary S."/>
            <person name="Pearson M."/>
            <person name="Haas B.J."/>
            <person name="Mauceli E."/>
            <person name="Wortman J.R."/>
            <person name="Lee N.H."/>
            <person name="Guigo R."/>
            <person name="Stanke M."/>
            <person name="Alvarado L."/>
            <person name="Amedeo P."/>
            <person name="Antoine C.H."/>
            <person name="Arensburger P."/>
            <person name="Bidwell S.L."/>
            <person name="Crawford M."/>
            <person name="Camaro F."/>
            <person name="Devon K."/>
            <person name="Engels R."/>
            <person name="Hammond M."/>
            <person name="Howarth C."/>
            <person name="Koehrsen M."/>
            <person name="Lawson D."/>
            <person name="Montgomery P."/>
            <person name="Nene V."/>
            <person name="Nusbaum C."/>
            <person name="Puiu D."/>
            <person name="Romero-Severson J."/>
            <person name="Severson D.W."/>
            <person name="Shumway M."/>
            <person name="Sisk P."/>
            <person name="Stolte C."/>
            <person name="Zeng Q."/>
            <person name="Eisenstadt E."/>
            <person name="Fraser-Liggett C."/>
            <person name="Strausberg R."/>
            <person name="Galagan J."/>
            <person name="Birren B."/>
            <person name="Collins F.H."/>
        </authorList>
    </citation>
    <scope>NUCLEOTIDE SEQUENCE [LARGE SCALE GENOMIC DNA]</scope>
    <source>
        <strain evidence="4">JHB</strain>
    </source>
</reference>
<dbReference type="Gene3D" id="1.25.40.20">
    <property type="entry name" value="Ankyrin repeat-containing domain"/>
    <property type="match status" value="1"/>
</dbReference>
<dbReference type="OrthoDB" id="10021675at2759"/>
<dbReference type="EMBL" id="DS233086">
    <property type="protein sequence ID" value="EDS27989.1"/>
    <property type="molecule type" value="Genomic_DNA"/>
</dbReference>
<evidence type="ECO:0000313" key="6">
    <source>
        <dbReference type="Proteomes" id="UP000002320"/>
    </source>
</evidence>
<feature type="repeat" description="ANK" evidence="3">
    <location>
        <begin position="579"/>
        <end position="611"/>
    </location>
</feature>
<dbReference type="eggNOG" id="KOG4177">
    <property type="taxonomic scope" value="Eukaryota"/>
</dbReference>
<dbReference type="Pfam" id="PF12796">
    <property type="entry name" value="Ank_2"/>
    <property type="match status" value="4"/>
</dbReference>
<keyword evidence="6" id="KW-1185">Reference proteome</keyword>
<keyword evidence="1" id="KW-0677">Repeat</keyword>
<evidence type="ECO:0000313" key="4">
    <source>
        <dbReference type="EMBL" id="EDS27989.1"/>
    </source>
</evidence>
<accession>B0XH21</accession>
<dbReference type="PROSITE" id="PS50088">
    <property type="entry name" value="ANK_REPEAT"/>
    <property type="match status" value="7"/>
</dbReference>
<dbReference type="VEuPathDB" id="VectorBase:CPIJ018694"/>
<dbReference type="AlphaFoldDB" id="B0XH21"/>
<dbReference type="EnsemblMetazoa" id="CPIJ018694-RA">
    <property type="protein sequence ID" value="CPIJ018694-PA"/>
    <property type="gene ID" value="CPIJ018694"/>
</dbReference>
<proteinExistence type="predicted"/>
<protein>
    <submittedName>
        <fullName evidence="4 5">Ion channel nompc</fullName>
    </submittedName>
</protein>
<dbReference type="VEuPathDB" id="VectorBase:CQUJHB017481"/>
<dbReference type="InterPro" id="IPR036770">
    <property type="entry name" value="Ankyrin_rpt-contain_sf"/>
</dbReference>
<reference evidence="5" key="2">
    <citation type="submission" date="2020-05" db="UniProtKB">
        <authorList>
            <consortium name="EnsemblMetazoa"/>
        </authorList>
    </citation>
    <scope>IDENTIFICATION</scope>
    <source>
        <strain evidence="5">JHB</strain>
    </source>
</reference>
<feature type="repeat" description="ANK" evidence="3">
    <location>
        <begin position="779"/>
        <end position="811"/>
    </location>
</feature>
<feature type="repeat" description="ANK" evidence="3">
    <location>
        <begin position="546"/>
        <end position="578"/>
    </location>
</feature>
<dbReference type="HOGENOM" id="CLU_333248_0_0_1"/>
<gene>
    <name evidence="5" type="primary">6052718</name>
    <name evidence="4" type="ORF">CpipJ_CPIJ018694</name>
</gene>
<feature type="repeat" description="ANK" evidence="3">
    <location>
        <begin position="653"/>
        <end position="685"/>
    </location>
</feature>
<evidence type="ECO:0000256" key="3">
    <source>
        <dbReference type="PROSITE-ProRule" id="PRU00023"/>
    </source>
</evidence>
<dbReference type="VEuPathDB" id="VectorBase:CQUJHB017580"/>
<dbReference type="SUPFAM" id="SSF48403">
    <property type="entry name" value="Ankyrin repeat"/>
    <property type="match status" value="1"/>
</dbReference>
<keyword evidence="2 3" id="KW-0040">ANK repeat</keyword>
<dbReference type="PROSITE" id="PS50297">
    <property type="entry name" value="ANK_REP_REGION"/>
    <property type="match status" value="4"/>
</dbReference>
<dbReference type="PANTHER" id="PTHR24171">
    <property type="entry name" value="ANKYRIN REPEAT DOMAIN-CONTAINING PROTEIN 39-RELATED"/>
    <property type="match status" value="1"/>
</dbReference>
<evidence type="ECO:0000313" key="5">
    <source>
        <dbReference type="EnsemblMetazoa" id="CPIJ018694-PA"/>
    </source>
</evidence>
<dbReference type="InterPro" id="IPR002110">
    <property type="entry name" value="Ankyrin_rpt"/>
</dbReference>
<dbReference type="InParanoid" id="B0XH21"/>
<name>B0XH21_CULQU</name>
<dbReference type="KEGG" id="cqu:CpipJ_CPIJ018694"/>
<evidence type="ECO:0000256" key="2">
    <source>
        <dbReference type="ARBA" id="ARBA00023043"/>
    </source>
</evidence>
<dbReference type="STRING" id="7176.B0XH21"/>
<dbReference type="PRINTS" id="PR01415">
    <property type="entry name" value="ANKYRIN"/>
</dbReference>
<feature type="repeat" description="ANK" evidence="3">
    <location>
        <begin position="512"/>
        <end position="537"/>
    </location>
</feature>
<sequence length="858" mass="98119">MASTSNESNESSEGYHDQIVQYLLQKAILRNVKFELNLDHTQAGNFNGCSLFLEESKKWYFVQASSGSNPSKRLTEDVLFPVKDHERTNGEFSLFRIFRSYCDIEDYWSQGEGEKKFVLLTNKELNHSDVSECTEMGEIFKMSDSSKFHTLNTTNATLRQFATFTNREFEMIRKAIVALFIDGEMNQILKEYKTPLVPLFSLRYGKVKFAENFSEFNKDPRLRKLFNLLKEDFAKIETDIATVSVERTNMEDFLTISSRNLVLPPMVDRATVKQFFDSLVIGSAQPSGQDLLAETINEWRLWMLSWIKREDFELLTKHQLEQPCVSFKKAFEEWESGTVAARGRKCLNLEDGMRFLKYVEFELDYSLWNCTKKASEELSKIEQQFIRRRIVYNYQRFHSSGEQYLYLKDTELIDRLYSTFNDEKVFALEAELEPNKGLLEFVSKLGERSEFWACEGDCVNVLNYLKNVFNYDKTRSHIYEQPMLHVAVKHNSRKVLEILCDSKVNLEYRDHFGHKPLELACYYGHFEMVKALLSRGVKPADFYSRKQNTILHYAAEHGSVEIVQYLNVRCARIDVENNLGETPLFLAVRNNHLAVAELLLKTGANISHKDHYSAHILHAAAKSGNVNMVKLILDSASKQHLDIALFIECSDDAKRTPLHVAVQCDFQDVVAFLVSSKANVNAIDKNGDSALHVASKYGRLELVRFLIESKANPNLINSSKQTPLYVAIMSGHLDVVKCLSNISLDILRINHNKKSVLDAAVKSGNVELVKYLMKQFSDASNSAILCAAEKKQTEIFKVLLAHGADPSTRDSVTGEKDGKYELDTSGTNIVFKTLGGKIRERLFYVRGRSNSDESSTSN</sequence>
<dbReference type="Proteomes" id="UP000002320">
    <property type="component" value="Unassembled WGS sequence"/>
</dbReference>
<organism>
    <name type="scientific">Culex quinquefasciatus</name>
    <name type="common">Southern house mosquito</name>
    <name type="synonym">Culex pungens</name>
    <dbReference type="NCBI Taxonomy" id="7176"/>
    <lineage>
        <taxon>Eukaryota</taxon>
        <taxon>Metazoa</taxon>
        <taxon>Ecdysozoa</taxon>
        <taxon>Arthropoda</taxon>
        <taxon>Hexapoda</taxon>
        <taxon>Insecta</taxon>
        <taxon>Pterygota</taxon>
        <taxon>Neoptera</taxon>
        <taxon>Endopterygota</taxon>
        <taxon>Diptera</taxon>
        <taxon>Nematocera</taxon>
        <taxon>Culicoidea</taxon>
        <taxon>Culicidae</taxon>
        <taxon>Culicinae</taxon>
        <taxon>Culicini</taxon>
        <taxon>Culex</taxon>
        <taxon>Culex</taxon>
    </lineage>
</organism>
<dbReference type="SMART" id="SM00248">
    <property type="entry name" value="ANK"/>
    <property type="match status" value="10"/>
</dbReference>
<evidence type="ECO:0000256" key="1">
    <source>
        <dbReference type="ARBA" id="ARBA00022737"/>
    </source>
</evidence>
<feature type="repeat" description="ANK" evidence="3">
    <location>
        <begin position="686"/>
        <end position="718"/>
    </location>
</feature>
<feature type="repeat" description="ANK" evidence="3">
    <location>
        <begin position="719"/>
        <end position="751"/>
    </location>
</feature>